<evidence type="ECO:0000313" key="6">
    <source>
        <dbReference type="Proteomes" id="UP001164803"/>
    </source>
</evidence>
<dbReference type="InterPro" id="IPR020904">
    <property type="entry name" value="Sc_DH/Rdtase_CS"/>
</dbReference>
<evidence type="ECO:0000313" key="5">
    <source>
        <dbReference type="EMBL" id="WAH36495.1"/>
    </source>
</evidence>
<organism evidence="5 6">
    <name type="scientific">Alicyclobacillus dauci</name>
    <dbReference type="NCBI Taxonomy" id="1475485"/>
    <lineage>
        <taxon>Bacteria</taxon>
        <taxon>Bacillati</taxon>
        <taxon>Bacillota</taxon>
        <taxon>Bacilli</taxon>
        <taxon>Bacillales</taxon>
        <taxon>Alicyclobacillaceae</taxon>
        <taxon>Alicyclobacillus</taxon>
    </lineage>
</organism>
<dbReference type="GO" id="GO:0047936">
    <property type="term" value="F:glucose 1-dehydrogenase [NAD(P)+] activity"/>
    <property type="evidence" value="ECO:0007669"/>
    <property type="project" value="UniProtKB-EC"/>
</dbReference>
<keyword evidence="2 5" id="KW-0560">Oxidoreductase</keyword>
<feature type="domain" description="Ketoreductase" evidence="4">
    <location>
        <begin position="4"/>
        <end position="186"/>
    </location>
</feature>
<evidence type="ECO:0000259" key="4">
    <source>
        <dbReference type="SMART" id="SM00822"/>
    </source>
</evidence>
<dbReference type="PRINTS" id="PR00080">
    <property type="entry name" value="SDRFAMILY"/>
</dbReference>
<dbReference type="InterPro" id="IPR057326">
    <property type="entry name" value="KR_dom"/>
</dbReference>
<accession>A0ABY6Z0U6</accession>
<sequence>MSHRVVIVTGGAQGIGLGISQAFGRCGARVVMADRDAEAGRETAHRLCNEGLDIRFVQTDVSVESDVVRLVDDVVEGDGRIDVVVNNAGIFSHEPIESLPVAVWDKVIGVNLRGPFLMAKYCAPYLRQADPGNIINIASTRALMSEAHTEPYSASKGGIVALTHALAVSLGPDVRVNAVSPGWIEVSDWKKSSRRAIPEHRPEDLAQHPVGRVGTPHDIAQACVYLASLEASFITGQNLVIDGGMTVKMIYEE</sequence>
<dbReference type="InterPro" id="IPR036291">
    <property type="entry name" value="NAD(P)-bd_dom_sf"/>
</dbReference>
<evidence type="ECO:0000256" key="1">
    <source>
        <dbReference type="ARBA" id="ARBA00006484"/>
    </source>
</evidence>
<dbReference type="EC" id="1.1.1.47" evidence="5"/>
<dbReference type="EMBL" id="CP104064">
    <property type="protein sequence ID" value="WAH36495.1"/>
    <property type="molecule type" value="Genomic_DNA"/>
</dbReference>
<name>A0ABY6Z0U6_9BACL</name>
<dbReference type="Pfam" id="PF13561">
    <property type="entry name" value="adh_short_C2"/>
    <property type="match status" value="1"/>
</dbReference>
<dbReference type="InterPro" id="IPR002347">
    <property type="entry name" value="SDR_fam"/>
</dbReference>
<dbReference type="SMART" id="SM00822">
    <property type="entry name" value="PKS_KR"/>
    <property type="match status" value="1"/>
</dbReference>
<reference evidence="5" key="1">
    <citation type="submission" date="2022-08" db="EMBL/GenBank/DDBJ databases">
        <title>Alicyclobacillus dauci DSM2870, complete genome.</title>
        <authorList>
            <person name="Wang Q."/>
            <person name="Cai R."/>
            <person name="Wang Z."/>
        </authorList>
    </citation>
    <scope>NUCLEOTIDE SEQUENCE</scope>
    <source>
        <strain evidence="5">DSM 28700</strain>
    </source>
</reference>
<dbReference type="RefSeq" id="WP_268043840.1">
    <property type="nucleotide sequence ID" value="NZ_CP104064.1"/>
</dbReference>
<dbReference type="SUPFAM" id="SSF51735">
    <property type="entry name" value="NAD(P)-binding Rossmann-fold domains"/>
    <property type="match status" value="1"/>
</dbReference>
<evidence type="ECO:0000256" key="2">
    <source>
        <dbReference type="ARBA" id="ARBA00023002"/>
    </source>
</evidence>
<dbReference type="Proteomes" id="UP001164803">
    <property type="component" value="Chromosome"/>
</dbReference>
<dbReference type="PROSITE" id="PS00061">
    <property type="entry name" value="ADH_SHORT"/>
    <property type="match status" value="1"/>
</dbReference>
<evidence type="ECO:0000256" key="3">
    <source>
        <dbReference type="ARBA" id="ARBA00023027"/>
    </source>
</evidence>
<dbReference type="PANTHER" id="PTHR24321">
    <property type="entry name" value="DEHYDROGENASES, SHORT CHAIN"/>
    <property type="match status" value="1"/>
</dbReference>
<dbReference type="PRINTS" id="PR00081">
    <property type="entry name" value="GDHRDH"/>
</dbReference>
<keyword evidence="6" id="KW-1185">Reference proteome</keyword>
<dbReference type="NCBIfam" id="NF005559">
    <property type="entry name" value="PRK07231.1"/>
    <property type="match status" value="1"/>
</dbReference>
<dbReference type="PANTHER" id="PTHR24321:SF8">
    <property type="entry name" value="ESTRADIOL 17-BETA-DEHYDROGENASE 8-RELATED"/>
    <property type="match status" value="1"/>
</dbReference>
<protein>
    <submittedName>
        <fullName evidence="5">Glucose 1-dehydrogenase</fullName>
        <ecNumber evidence="5">1.1.1.47</ecNumber>
    </submittedName>
</protein>
<proteinExistence type="inferred from homology"/>
<comment type="similarity">
    <text evidence="1">Belongs to the short-chain dehydrogenases/reductases (SDR) family.</text>
</comment>
<keyword evidence="3" id="KW-0520">NAD</keyword>
<gene>
    <name evidence="5" type="ORF">NZD86_20165</name>
</gene>
<dbReference type="Gene3D" id="3.40.50.720">
    <property type="entry name" value="NAD(P)-binding Rossmann-like Domain"/>
    <property type="match status" value="1"/>
</dbReference>